<keyword evidence="4" id="KW-0732">Signal</keyword>
<keyword evidence="1" id="KW-0472">Membrane</keyword>
<proteinExistence type="predicted"/>
<dbReference type="Pfam" id="PF08479">
    <property type="entry name" value="POTRA_2"/>
    <property type="match status" value="1"/>
</dbReference>
<sequence length="575" mass="60286">MRKPISVLTCLLSAGLAVPALAQDAGSLLHQQQQRQSALAPSRLPATEEASPKSDGIVIAGTESGRTIVVKHLRFSGKLALLPEAGRARIRAAVEGKRLGIAGIRAISDAVTMAIQQQGRMLGYAVLPPQDITEGVVTVEIAEGVLEASDFERHGTVRARGERLAAILAGRVDPESVTKPDLEAALLRMNDHAGVTARARLMSGAAPHSSRLVIGVEQAPLLSASLWGDNAGSASTGRAEASAMVTITDLSGYGDRTQLTSTVSEGQRFGQLGFSLPIGTTDFTINANYGYLDYANIDDVGKALGLEGYAHYAGLELSYSLVRSRDLNVWLSTALNGKALVDDSLLGRLQDKRLVSGRLGIDGERRDAMFGGGLGNWSLGWTYGDLDLSGEPSALAIDQASLKTQGDFHVLDARVSRLQQLPGAFSLFGSVSGQWASTNLDSSQDLSLGGPGGVRGYPVGEGRGDMGAVGTLELRYDTPLPEAWGELQLAGFLDAGHVWLNRNAGSVASVNACGCNDYSLASAGLSARWARDAMNLSVSWAAGLGDNPGRSALTGENADGGTSSQQFWLQGSIKF</sequence>
<dbReference type="PANTHER" id="PTHR34597:SF1">
    <property type="entry name" value="HEME_HEMOPEXIN TRANSPORTER PROTEIN HUXB"/>
    <property type="match status" value="1"/>
</dbReference>
<dbReference type="GO" id="GO:0008320">
    <property type="term" value="F:protein transmembrane transporter activity"/>
    <property type="evidence" value="ECO:0007669"/>
    <property type="project" value="TreeGrafter"/>
</dbReference>
<keyword evidence="8" id="KW-1185">Reference proteome</keyword>
<dbReference type="Proteomes" id="UP000246352">
    <property type="component" value="Unassembled WGS sequence"/>
</dbReference>
<dbReference type="AlphaFoldDB" id="A0A317PDT9"/>
<dbReference type="Gene3D" id="2.40.160.50">
    <property type="entry name" value="membrane protein fhac: a member of the omp85/tpsb transporter family"/>
    <property type="match status" value="1"/>
</dbReference>
<dbReference type="InterPro" id="IPR005565">
    <property type="entry name" value="Hemolysn_activator_HlyB_C"/>
</dbReference>
<dbReference type="EMBL" id="QGTR01000009">
    <property type="protein sequence ID" value="PWV95612.1"/>
    <property type="molecule type" value="Genomic_DNA"/>
</dbReference>
<evidence type="ECO:0000259" key="5">
    <source>
        <dbReference type="Pfam" id="PF03865"/>
    </source>
</evidence>
<evidence type="ECO:0000313" key="7">
    <source>
        <dbReference type="EMBL" id="PWV95612.1"/>
    </source>
</evidence>
<keyword evidence="1" id="KW-1134">Transmembrane beta strand</keyword>
<evidence type="ECO:0000256" key="1">
    <source>
        <dbReference type="ARBA" id="ARBA00022452"/>
    </source>
</evidence>
<dbReference type="GO" id="GO:0046819">
    <property type="term" value="P:protein secretion by the type V secretion system"/>
    <property type="evidence" value="ECO:0007669"/>
    <property type="project" value="TreeGrafter"/>
</dbReference>
<comment type="caution">
    <text evidence="7">The sequence shown here is derived from an EMBL/GenBank/DDBJ whole genome shotgun (WGS) entry which is preliminary data.</text>
</comment>
<accession>A0A317PDT9</accession>
<dbReference type="GO" id="GO:0098046">
    <property type="term" value="C:type V protein secretion system complex"/>
    <property type="evidence" value="ECO:0007669"/>
    <property type="project" value="TreeGrafter"/>
</dbReference>
<dbReference type="PANTHER" id="PTHR34597">
    <property type="entry name" value="SLR1661 PROTEIN"/>
    <property type="match status" value="1"/>
</dbReference>
<evidence type="ECO:0000259" key="6">
    <source>
        <dbReference type="Pfam" id="PF08479"/>
    </source>
</evidence>
<keyword evidence="3" id="KW-0998">Cell outer membrane</keyword>
<organism evidence="7 8">
    <name type="scientific">Hoeflea marina</name>
    <dbReference type="NCBI Taxonomy" id="274592"/>
    <lineage>
        <taxon>Bacteria</taxon>
        <taxon>Pseudomonadati</taxon>
        <taxon>Pseudomonadota</taxon>
        <taxon>Alphaproteobacteria</taxon>
        <taxon>Hyphomicrobiales</taxon>
        <taxon>Rhizobiaceae</taxon>
        <taxon>Hoeflea</taxon>
    </lineage>
</organism>
<gene>
    <name evidence="7" type="ORF">DFR52_1097</name>
</gene>
<keyword evidence="2" id="KW-0812">Transmembrane</keyword>
<evidence type="ECO:0000256" key="2">
    <source>
        <dbReference type="ARBA" id="ARBA00022692"/>
    </source>
</evidence>
<dbReference type="Pfam" id="PF03865">
    <property type="entry name" value="ShlB"/>
    <property type="match status" value="1"/>
</dbReference>
<reference evidence="7 8" key="1">
    <citation type="submission" date="2018-05" db="EMBL/GenBank/DDBJ databases">
        <title>Genomic Encyclopedia of Type Strains, Phase IV (KMG-IV): sequencing the most valuable type-strain genomes for metagenomic binning, comparative biology and taxonomic classification.</title>
        <authorList>
            <person name="Goeker M."/>
        </authorList>
    </citation>
    <scope>NUCLEOTIDE SEQUENCE [LARGE SCALE GENOMIC DNA]</scope>
    <source>
        <strain evidence="7 8">DSM 16791</strain>
    </source>
</reference>
<feature type="domain" description="Haemolysin activator HlyB C-terminal" evidence="5">
    <location>
        <begin position="209"/>
        <end position="504"/>
    </location>
</feature>
<feature type="domain" description="Polypeptide-transport-associated ShlB-type" evidence="6">
    <location>
        <begin position="70"/>
        <end position="144"/>
    </location>
</feature>
<name>A0A317PDT9_9HYPH</name>
<evidence type="ECO:0000256" key="4">
    <source>
        <dbReference type="SAM" id="SignalP"/>
    </source>
</evidence>
<evidence type="ECO:0000313" key="8">
    <source>
        <dbReference type="Proteomes" id="UP000246352"/>
    </source>
</evidence>
<feature type="signal peptide" evidence="4">
    <location>
        <begin position="1"/>
        <end position="22"/>
    </location>
</feature>
<feature type="chain" id="PRO_5016264049" evidence="4">
    <location>
        <begin position="23"/>
        <end position="575"/>
    </location>
</feature>
<protein>
    <submittedName>
        <fullName evidence="7">Hemolysin activation/secretion protein</fullName>
    </submittedName>
</protein>
<dbReference type="InterPro" id="IPR051544">
    <property type="entry name" value="TPS_OM_transporter"/>
</dbReference>
<dbReference type="Gene3D" id="3.10.20.310">
    <property type="entry name" value="membrane protein fhac"/>
    <property type="match status" value="1"/>
</dbReference>
<evidence type="ECO:0000256" key="3">
    <source>
        <dbReference type="ARBA" id="ARBA00023237"/>
    </source>
</evidence>
<dbReference type="InterPro" id="IPR013686">
    <property type="entry name" value="Polypept-transport_assoc_ShlB"/>
</dbReference>